<dbReference type="PANTHER" id="PTHR24043:SF0">
    <property type="entry name" value="SCAVENGER RECEPTOR CLASS F MEMBER 1"/>
    <property type="match status" value="1"/>
</dbReference>
<comment type="caution">
    <text evidence="7">The sequence shown here is derived from an EMBL/GenBank/DDBJ whole genome shotgun (WGS) entry which is preliminary data.</text>
</comment>
<dbReference type="GO" id="GO:0030169">
    <property type="term" value="F:low-density lipoprotein particle binding"/>
    <property type="evidence" value="ECO:0007669"/>
    <property type="project" value="TreeGrafter"/>
</dbReference>
<protein>
    <recommendedName>
        <fullName evidence="10">EGF-like domain-containing protein</fullName>
    </recommendedName>
</protein>
<keyword evidence="3" id="KW-0812">Transmembrane</keyword>
<dbReference type="SMART" id="SM00603">
    <property type="entry name" value="LCCL"/>
    <property type="match status" value="1"/>
</dbReference>
<evidence type="ECO:0000313" key="7">
    <source>
        <dbReference type="EMBL" id="CAF0861721.1"/>
    </source>
</evidence>
<dbReference type="PANTHER" id="PTHR24043">
    <property type="entry name" value="SCAVENGER RECEPTOR CLASS F"/>
    <property type="match status" value="1"/>
</dbReference>
<evidence type="ECO:0008006" key="10">
    <source>
        <dbReference type="Google" id="ProtNLM"/>
    </source>
</evidence>
<keyword evidence="2" id="KW-1015">Disulfide bond</keyword>
<dbReference type="InterPro" id="IPR004043">
    <property type="entry name" value="LCCL"/>
</dbReference>
<dbReference type="GO" id="GO:0016358">
    <property type="term" value="P:dendrite development"/>
    <property type="evidence" value="ECO:0007669"/>
    <property type="project" value="TreeGrafter"/>
</dbReference>
<dbReference type="Gene3D" id="2.170.130.20">
    <property type="entry name" value="LCCL-like domain"/>
    <property type="match status" value="1"/>
</dbReference>
<evidence type="ECO:0000259" key="6">
    <source>
        <dbReference type="PROSITE" id="PS50820"/>
    </source>
</evidence>
<evidence type="ECO:0000259" key="5">
    <source>
        <dbReference type="PROSITE" id="PS50026"/>
    </source>
</evidence>
<feature type="disulfide bond" evidence="2">
    <location>
        <begin position="646"/>
        <end position="655"/>
    </location>
</feature>
<keyword evidence="3" id="KW-1133">Transmembrane helix</keyword>
<dbReference type="PROSITE" id="PS00022">
    <property type="entry name" value="EGF_1"/>
    <property type="match status" value="2"/>
</dbReference>
<accession>A0A813X8J2</accession>
<keyword evidence="4" id="KW-0732">Signal</keyword>
<dbReference type="InterPro" id="IPR042635">
    <property type="entry name" value="MEGF10/SREC1/2-like"/>
</dbReference>
<dbReference type="InterPro" id="IPR016187">
    <property type="entry name" value="CTDL_fold"/>
</dbReference>
<dbReference type="Gene3D" id="2.170.300.10">
    <property type="entry name" value="Tie2 ligand-binding domain superfamily"/>
    <property type="match status" value="1"/>
</dbReference>
<feature type="domain" description="LCCL" evidence="6">
    <location>
        <begin position="33"/>
        <end position="133"/>
    </location>
</feature>
<evidence type="ECO:0000256" key="3">
    <source>
        <dbReference type="SAM" id="Phobius"/>
    </source>
</evidence>
<dbReference type="SUPFAM" id="SSF56436">
    <property type="entry name" value="C-type lectin-like"/>
    <property type="match status" value="1"/>
</dbReference>
<evidence type="ECO:0000256" key="4">
    <source>
        <dbReference type="SAM" id="SignalP"/>
    </source>
</evidence>
<dbReference type="EMBL" id="CAJNOQ010001028">
    <property type="protein sequence ID" value="CAF0861721.1"/>
    <property type="molecule type" value="Genomic_DNA"/>
</dbReference>
<name>A0A813X8J2_9BILA</name>
<feature type="domain" description="EGF-like" evidence="5">
    <location>
        <begin position="621"/>
        <end position="656"/>
    </location>
</feature>
<keyword evidence="1 2" id="KW-0245">EGF-like domain</keyword>
<sequence length="834" mass="94260">MMKAASKQLIFIFILLQVANKCVHAQWYLPQACLTTFADISSETFPFTHHCPSSCFTIMYLSSKGYPIYGNVSYSQSSVICKSALHDSRVSQWSNINPNSSVRILTGGQMQSFGNALRNGIVSLRSTTSANSYIFDNPRINESIPDIAIEHRNFLYSKESDSRITCKSKNHPISNIRPLDVDVGWETWTQSRLQYFTKPVTMTRNAAISFCDVNNGTLMYVMNMSEQNVLQNIIQTTLDQLFKYQRARSNNTLFFHFGYKKANNIELWENSPIADTFHPMVNETWSSTTDYCTYIQSIGIQFSNAQFQIISNNCQDNVARYPLCRRLPKQVEYDFIYRVSPNVEQITLNRTVTYCQQFGGYPVYALNAYEWQLVQEIWLMNPVYSFYLTGLLNDESKKESTAFWYPMNITYNTTLDYLIWGRNNGGPSSTRYHGSKSDGESYYAVYDTADVLTAQIFCRKPDVRKAMTTTGCYSTCTGHCLTVSLPASRDDERFGLFTCQPQDSSIGIITQSFPRDAIDFYRPSLPMSYAVFRRQPFTTSSLILRLSLNSTNDLRDPCFEYLNMGAANTPDSYRLSMCDHSTNTAGTLNKTMGPIIINNGSNGIMTFANENRRLFGHHVRVIDNILNDGRCSHQGVYHVLAQQCICAPGFYGVSCEYNCPAGYYGQACDFQCDGNNYCRDSLICLPDPYGCSCYTGWYGTACNETCPQLQYGPNCENTCTGCSTYCDRFTGICDCNGTECYRGNYKRSDIIARCGQSSNLAVLIAAPLSAVFFLAIVVVAVGAWRWRKKNHSENLVSKSPISSSSPEEVYDQSVKRGSYAFDGGYYNNTMTERL</sequence>
<dbReference type="GO" id="GO:0016322">
    <property type="term" value="P:neuron remodeling"/>
    <property type="evidence" value="ECO:0007669"/>
    <property type="project" value="TreeGrafter"/>
</dbReference>
<feature type="chain" id="PRO_5036223447" description="EGF-like domain-containing protein" evidence="4">
    <location>
        <begin position="26"/>
        <end position="834"/>
    </location>
</feature>
<dbReference type="GO" id="GO:0007157">
    <property type="term" value="P:heterophilic cell-cell adhesion via plasma membrane cell adhesion molecules"/>
    <property type="evidence" value="ECO:0007669"/>
    <property type="project" value="TreeGrafter"/>
</dbReference>
<feature type="signal peptide" evidence="4">
    <location>
        <begin position="1"/>
        <end position="25"/>
    </location>
</feature>
<dbReference type="Proteomes" id="UP000663829">
    <property type="component" value="Unassembled WGS sequence"/>
</dbReference>
<comment type="caution">
    <text evidence="2">Lacks conserved residue(s) required for the propagation of feature annotation.</text>
</comment>
<organism evidence="7 9">
    <name type="scientific">Didymodactylos carnosus</name>
    <dbReference type="NCBI Taxonomy" id="1234261"/>
    <lineage>
        <taxon>Eukaryota</taxon>
        <taxon>Metazoa</taxon>
        <taxon>Spiralia</taxon>
        <taxon>Gnathifera</taxon>
        <taxon>Rotifera</taxon>
        <taxon>Eurotatoria</taxon>
        <taxon>Bdelloidea</taxon>
        <taxon>Philodinida</taxon>
        <taxon>Philodinidae</taxon>
        <taxon>Didymodactylos</taxon>
    </lineage>
</organism>
<feature type="transmembrane region" description="Helical" evidence="3">
    <location>
        <begin position="760"/>
        <end position="784"/>
    </location>
</feature>
<dbReference type="GO" id="GO:0016020">
    <property type="term" value="C:membrane"/>
    <property type="evidence" value="ECO:0007669"/>
    <property type="project" value="TreeGrafter"/>
</dbReference>
<dbReference type="OrthoDB" id="4062651at2759"/>
<dbReference type="InterPro" id="IPR036609">
    <property type="entry name" value="LCCL_sf"/>
</dbReference>
<evidence type="ECO:0000256" key="2">
    <source>
        <dbReference type="PROSITE-ProRule" id="PRU00076"/>
    </source>
</evidence>
<keyword evidence="9" id="KW-1185">Reference proteome</keyword>
<dbReference type="AlphaFoldDB" id="A0A813X8J2"/>
<dbReference type="InterPro" id="IPR009030">
    <property type="entry name" value="Growth_fac_rcpt_cys_sf"/>
</dbReference>
<evidence type="ECO:0000313" key="9">
    <source>
        <dbReference type="Proteomes" id="UP000663829"/>
    </source>
</evidence>
<proteinExistence type="predicted"/>
<reference evidence="7" key="1">
    <citation type="submission" date="2021-02" db="EMBL/GenBank/DDBJ databases">
        <authorList>
            <person name="Nowell W R."/>
        </authorList>
    </citation>
    <scope>NUCLEOTIDE SEQUENCE</scope>
</reference>
<dbReference type="GO" id="GO:0010976">
    <property type="term" value="P:positive regulation of neuron projection development"/>
    <property type="evidence" value="ECO:0007669"/>
    <property type="project" value="TreeGrafter"/>
</dbReference>
<dbReference type="InterPro" id="IPR000742">
    <property type="entry name" value="EGF"/>
</dbReference>
<dbReference type="Pfam" id="PF03815">
    <property type="entry name" value="LCCL"/>
    <property type="match status" value="1"/>
</dbReference>
<evidence type="ECO:0000256" key="1">
    <source>
        <dbReference type="ARBA" id="ARBA00022536"/>
    </source>
</evidence>
<dbReference type="PROSITE" id="PS50820">
    <property type="entry name" value="LCCL"/>
    <property type="match status" value="1"/>
</dbReference>
<dbReference type="SUPFAM" id="SSF57184">
    <property type="entry name" value="Growth factor receptor domain"/>
    <property type="match status" value="1"/>
</dbReference>
<evidence type="ECO:0000313" key="8">
    <source>
        <dbReference type="EMBL" id="CAF3649372.1"/>
    </source>
</evidence>
<dbReference type="EMBL" id="CAJOBC010001028">
    <property type="protein sequence ID" value="CAF3649372.1"/>
    <property type="molecule type" value="Genomic_DNA"/>
</dbReference>
<dbReference type="Proteomes" id="UP000681722">
    <property type="component" value="Unassembled WGS sequence"/>
</dbReference>
<keyword evidence="3" id="KW-0472">Membrane</keyword>
<gene>
    <name evidence="7" type="ORF">GPM918_LOCUS6624</name>
    <name evidence="8" type="ORF">SRO942_LOCUS6624</name>
</gene>
<dbReference type="PROSITE" id="PS50026">
    <property type="entry name" value="EGF_3"/>
    <property type="match status" value="1"/>
</dbReference>
<dbReference type="GO" id="GO:0005044">
    <property type="term" value="F:scavenger receptor activity"/>
    <property type="evidence" value="ECO:0007669"/>
    <property type="project" value="InterPro"/>
</dbReference>
<dbReference type="SUPFAM" id="SSF69848">
    <property type="entry name" value="LCCL domain"/>
    <property type="match status" value="1"/>
</dbReference>